<accession>A0A379CK52</accession>
<dbReference type="Gene3D" id="3.10.50.40">
    <property type="match status" value="1"/>
</dbReference>
<dbReference type="FunFam" id="3.10.50.40:FF:000006">
    <property type="entry name" value="Peptidyl-prolyl cis-trans isomerase"/>
    <property type="match status" value="1"/>
</dbReference>
<reference evidence="9" key="1">
    <citation type="submission" date="2021-03" db="EMBL/GenBank/DDBJ databases">
        <title>Plesiomonas shigelloides zfcc0051, isolated from zebrafish feces.</title>
        <authorList>
            <person name="Vanderhoek Z."/>
            <person name="Gaulke C."/>
        </authorList>
    </citation>
    <scope>NUCLEOTIDE SEQUENCE</scope>
    <source>
        <strain evidence="9">Zfcc0051</strain>
    </source>
</reference>
<dbReference type="Pfam" id="PF01346">
    <property type="entry name" value="FKBP_N"/>
    <property type="match status" value="1"/>
</dbReference>
<comment type="caution">
    <text evidence="9">The sequence shown here is derived from an EMBL/GenBank/DDBJ whole genome shotgun (WGS) entry which is preliminary data.</text>
</comment>
<keyword evidence="8" id="KW-0732">Signal</keyword>
<dbReference type="RefSeq" id="WP_010862743.1">
    <property type="nucleotide sequence ID" value="NZ_CP050969.1"/>
</dbReference>
<evidence type="ECO:0000313" key="10">
    <source>
        <dbReference type="Proteomes" id="UP000664658"/>
    </source>
</evidence>
<dbReference type="InterPro" id="IPR000774">
    <property type="entry name" value="PPIase_FKBP_N"/>
</dbReference>
<feature type="signal peptide" evidence="8">
    <location>
        <begin position="1"/>
        <end position="25"/>
    </location>
</feature>
<dbReference type="NCBIfam" id="NF008150">
    <property type="entry name" value="PRK10902.1"/>
    <property type="match status" value="1"/>
</dbReference>
<organism evidence="9 10">
    <name type="scientific">Plesiomonas shigelloides</name>
    <name type="common">Aeromonas shigelloides</name>
    <dbReference type="NCBI Taxonomy" id="703"/>
    <lineage>
        <taxon>Bacteria</taxon>
        <taxon>Pseudomonadati</taxon>
        <taxon>Pseudomonadota</taxon>
        <taxon>Gammaproteobacteria</taxon>
        <taxon>Enterobacterales</taxon>
        <taxon>Enterobacteriaceae</taxon>
        <taxon>Plesiomonas</taxon>
    </lineage>
</organism>
<proteinExistence type="inferred from homology"/>
<dbReference type="Pfam" id="PF00254">
    <property type="entry name" value="FKBP_C"/>
    <property type="match status" value="1"/>
</dbReference>
<dbReference type="EC" id="5.2.1.8" evidence="7"/>
<comment type="catalytic activity">
    <reaction evidence="1 6 7">
        <text>[protein]-peptidylproline (omega=180) = [protein]-peptidylproline (omega=0)</text>
        <dbReference type="Rhea" id="RHEA:16237"/>
        <dbReference type="Rhea" id="RHEA-COMP:10747"/>
        <dbReference type="Rhea" id="RHEA-COMP:10748"/>
        <dbReference type="ChEBI" id="CHEBI:83833"/>
        <dbReference type="ChEBI" id="CHEBI:83834"/>
        <dbReference type="EC" id="5.2.1.8"/>
    </reaction>
</comment>
<evidence type="ECO:0000256" key="2">
    <source>
        <dbReference type="ARBA" id="ARBA00002388"/>
    </source>
</evidence>
<evidence type="ECO:0000256" key="7">
    <source>
        <dbReference type="RuleBase" id="RU003915"/>
    </source>
</evidence>
<dbReference type="GO" id="GO:0003755">
    <property type="term" value="F:peptidyl-prolyl cis-trans isomerase activity"/>
    <property type="evidence" value="ECO:0007669"/>
    <property type="project" value="UniProtKB-UniRule"/>
</dbReference>
<sequence>MKPAFKSSLIAMTLALSLGSGAVMAAGAPAAEPANVTAPKVAGFANEDQQAAYAIGASMARYVSANLDAQKNIGMNLSREEVLKGMQEAFNGKSKMNDTEIQQTLQALDMKISKLAQAKMAEQAKANAAAGDAFRAKFAKEKGVKSLKSGLLYLVEKEGTGATPKATDTVVVNYVGTLIDGKKFDSSYDRKEPVTFPLNRVIPGWTEGLQQIKAGGKIKLVIPPELAYGADGTPGIPPNSTLVFEVELLKVEAPAAAK</sequence>
<dbReference type="Proteomes" id="UP000664658">
    <property type="component" value="Unassembled WGS sequence"/>
</dbReference>
<evidence type="ECO:0000256" key="4">
    <source>
        <dbReference type="ARBA" id="ARBA00023110"/>
    </source>
</evidence>
<evidence type="ECO:0000256" key="1">
    <source>
        <dbReference type="ARBA" id="ARBA00000971"/>
    </source>
</evidence>
<keyword evidence="5 6" id="KW-0413">Isomerase</keyword>
<dbReference type="PROSITE" id="PS50059">
    <property type="entry name" value="FKBP_PPIASE"/>
    <property type="match status" value="1"/>
</dbReference>
<dbReference type="PANTHER" id="PTHR43811:SF19">
    <property type="entry name" value="39 KDA FK506-BINDING NUCLEAR PROTEIN"/>
    <property type="match status" value="1"/>
</dbReference>
<evidence type="ECO:0000256" key="3">
    <source>
        <dbReference type="ARBA" id="ARBA00006577"/>
    </source>
</evidence>
<feature type="chain" id="PRO_5041071588" description="Peptidyl-prolyl cis-trans isomerase" evidence="8">
    <location>
        <begin position="26"/>
        <end position="258"/>
    </location>
</feature>
<keyword evidence="4 6" id="KW-0697">Rotamase</keyword>
<protein>
    <recommendedName>
        <fullName evidence="7">Peptidyl-prolyl cis-trans isomerase</fullName>
        <ecNumber evidence="7">5.2.1.8</ecNumber>
    </recommendedName>
</protein>
<evidence type="ECO:0000256" key="8">
    <source>
        <dbReference type="SAM" id="SignalP"/>
    </source>
</evidence>
<dbReference type="SUPFAM" id="SSF54534">
    <property type="entry name" value="FKBP-like"/>
    <property type="match status" value="1"/>
</dbReference>
<comment type="similarity">
    <text evidence="3 7">Belongs to the FKBP-type PPIase family.</text>
</comment>
<gene>
    <name evidence="9" type="primary">fkpA</name>
    <name evidence="9" type="ORF">J2R62_03180</name>
</gene>
<name>A0A379CK52_PLESH</name>
<dbReference type="InterPro" id="IPR046357">
    <property type="entry name" value="PPIase_dom_sf"/>
</dbReference>
<evidence type="ECO:0000313" key="9">
    <source>
        <dbReference type="EMBL" id="MBO1107229.1"/>
    </source>
</evidence>
<dbReference type="KEGG" id="pshi:SAMEA2665130_0265"/>
<dbReference type="PANTHER" id="PTHR43811">
    <property type="entry name" value="FKBP-TYPE PEPTIDYL-PROLYL CIS-TRANS ISOMERASE FKPA"/>
    <property type="match status" value="1"/>
</dbReference>
<evidence type="ECO:0000256" key="5">
    <source>
        <dbReference type="ARBA" id="ARBA00023235"/>
    </source>
</evidence>
<dbReference type="GO" id="GO:0006457">
    <property type="term" value="P:protein folding"/>
    <property type="evidence" value="ECO:0007669"/>
    <property type="project" value="InterPro"/>
</dbReference>
<dbReference type="InterPro" id="IPR036944">
    <property type="entry name" value="PPIase_FKBP_N_sf"/>
</dbReference>
<dbReference type="AlphaFoldDB" id="A0A379CK52"/>
<dbReference type="InterPro" id="IPR001179">
    <property type="entry name" value="PPIase_FKBP_dom"/>
</dbReference>
<comment type="function">
    <text evidence="2">PPIases accelerate the folding of proteins. It catalyzes the cis-trans isomerization of proline imidic peptide bonds in oligopeptides.</text>
</comment>
<dbReference type="EMBL" id="JAFNAA010000003">
    <property type="protein sequence ID" value="MBO1107229.1"/>
    <property type="molecule type" value="Genomic_DNA"/>
</dbReference>
<dbReference type="Gene3D" id="1.10.287.460">
    <property type="entry name" value="Peptidyl-prolyl cis-trans isomerase, FKBP-type, N-terminal domain"/>
    <property type="match status" value="1"/>
</dbReference>
<evidence type="ECO:0000256" key="6">
    <source>
        <dbReference type="PROSITE-ProRule" id="PRU00277"/>
    </source>
</evidence>